<sequence length="516" mass="56101">MTDSPIALGTDRRRQTLPATGGLADAATLPSRPRVVVVGGGIAGLSAATGLAERGVAVEVIEREPYLGGRVGGWTERRDGSEPLAMNRGFHAFFRQYYNLRSLLARIDPRLGMLTPVEDYPLIDGEGRRDTFRGLPQTPPWNAVAFAARSPTFRLRDFLHLDARAAAPLAAVSLPGIYQRLDHLDAATFLENIRFPEAARHLAFEVFSRSFFADPSQLSAAELATMFHIYFLGSSEGLIFDVPTANYDKALWEPLQRYLESRAVQFRLGANVLRIDTGAAGGFRVHTDSGDHLDADGVVLAADVAGLQRIVAESSDLGNETWRGQIAQMGIAPPFAVHRLWLDRPVAADRSAFLGTAGHKPLDNISVLERYEREAGEWARAHRGSVVELHAYALESAASTPAAIAQLHRIYPETAAAQVVCELTLERGDCPLFPPGSYERRPQVVTPHAGLLLAGDAIRVDLPVALMERAATTGWCAANRLLASWGLAGHPLHTVPTAGRSPLLRWLATRERATQS</sequence>
<dbReference type="InterPro" id="IPR036188">
    <property type="entry name" value="FAD/NAD-bd_sf"/>
</dbReference>
<dbReference type="InterPro" id="IPR050464">
    <property type="entry name" value="Zeta_carotene_desat/Oxidored"/>
</dbReference>
<name>A0A0U0WCC7_MYCBE</name>
<dbReference type="Pfam" id="PF01593">
    <property type="entry name" value="Amino_oxidase"/>
    <property type="match status" value="1"/>
</dbReference>
<dbReference type="PANTHER" id="PTHR42923">
    <property type="entry name" value="PROTOPORPHYRINOGEN OXIDASE"/>
    <property type="match status" value="1"/>
</dbReference>
<comment type="cofactor">
    <cofactor evidence="1">
        <name>FAD</name>
        <dbReference type="ChEBI" id="CHEBI:57692"/>
    </cofactor>
</comment>
<dbReference type="GO" id="GO:0016491">
    <property type="term" value="F:oxidoreductase activity"/>
    <property type="evidence" value="ECO:0007669"/>
    <property type="project" value="UniProtKB-KW"/>
</dbReference>
<evidence type="ECO:0000313" key="5">
    <source>
        <dbReference type="EMBL" id="CPR12696.1"/>
    </source>
</evidence>
<feature type="binding site" evidence="3">
    <location>
        <position position="272"/>
    </location>
    <ligand>
        <name>FAD</name>
        <dbReference type="ChEBI" id="CHEBI:57692"/>
    </ligand>
</feature>
<evidence type="ECO:0000256" key="3">
    <source>
        <dbReference type="PIRSR" id="PIRSR601613-1"/>
    </source>
</evidence>
<dbReference type="Proteomes" id="UP000198875">
    <property type="component" value="Unassembled WGS sequence"/>
</dbReference>
<gene>
    <name evidence="5" type="ORF">BN971_03997</name>
</gene>
<protein>
    <submittedName>
        <fullName evidence="5">Dehydrogenase</fullName>
    </submittedName>
</protein>
<evidence type="ECO:0000256" key="1">
    <source>
        <dbReference type="ARBA" id="ARBA00001974"/>
    </source>
</evidence>
<dbReference type="InterPro" id="IPR001613">
    <property type="entry name" value="Flavin_amine_oxidase"/>
</dbReference>
<evidence type="ECO:0000256" key="2">
    <source>
        <dbReference type="ARBA" id="ARBA00023002"/>
    </source>
</evidence>
<dbReference type="Gene3D" id="3.50.50.60">
    <property type="entry name" value="FAD/NAD(P)-binding domain"/>
    <property type="match status" value="1"/>
</dbReference>
<keyword evidence="2" id="KW-0560">Oxidoreductase</keyword>
<dbReference type="InterPro" id="IPR002937">
    <property type="entry name" value="Amino_oxidase"/>
</dbReference>
<dbReference type="SUPFAM" id="SSF51905">
    <property type="entry name" value="FAD/NAD(P)-binding domain"/>
    <property type="match status" value="1"/>
</dbReference>
<proteinExistence type="predicted"/>
<feature type="domain" description="Amine oxidase" evidence="4">
    <location>
        <begin position="42"/>
        <end position="482"/>
    </location>
</feature>
<organism evidence="5 6">
    <name type="scientific">Mycobacterium bohemicum DSM 44277</name>
    <dbReference type="NCBI Taxonomy" id="1236609"/>
    <lineage>
        <taxon>Bacteria</taxon>
        <taxon>Bacillati</taxon>
        <taxon>Actinomycetota</taxon>
        <taxon>Actinomycetes</taxon>
        <taxon>Mycobacteriales</taxon>
        <taxon>Mycobacteriaceae</taxon>
        <taxon>Mycobacterium</taxon>
    </lineage>
</organism>
<accession>A0A0U0WCC7</accession>
<dbReference type="EMBL" id="CSTD01000004">
    <property type="protein sequence ID" value="CPR12696.1"/>
    <property type="molecule type" value="Genomic_DNA"/>
</dbReference>
<evidence type="ECO:0000259" key="4">
    <source>
        <dbReference type="Pfam" id="PF01593"/>
    </source>
</evidence>
<reference evidence="5 6" key="1">
    <citation type="submission" date="2015-03" db="EMBL/GenBank/DDBJ databases">
        <authorList>
            <person name="Murphy D."/>
        </authorList>
    </citation>
    <scope>NUCLEOTIDE SEQUENCE [LARGE SCALE GENOMIC DNA]</scope>
    <source>
        <strain evidence="5 6">DSM 44277</strain>
    </source>
</reference>
<dbReference type="AlphaFoldDB" id="A0A0U0WCC7"/>
<dbReference type="RefSeq" id="WP_085180683.1">
    <property type="nucleotide sequence ID" value="NZ_CSTD01000004.1"/>
</dbReference>
<dbReference type="OrthoDB" id="7856496at2"/>
<dbReference type="PANTHER" id="PTHR42923:SF43">
    <property type="entry name" value="AMINE OXIDASE"/>
    <property type="match status" value="1"/>
</dbReference>
<evidence type="ECO:0000313" key="6">
    <source>
        <dbReference type="Proteomes" id="UP000198875"/>
    </source>
</evidence>
<dbReference type="PRINTS" id="PR00757">
    <property type="entry name" value="AMINEOXDASEF"/>
</dbReference>